<dbReference type="EMBL" id="LR590481">
    <property type="protein sequence ID" value="VTQ94715.1"/>
    <property type="molecule type" value="Genomic_DNA"/>
</dbReference>
<keyword evidence="4" id="KW-1185">Reference proteome</keyword>
<gene>
    <name evidence="3" type="ORF">NCTC503_02372</name>
</gene>
<dbReference type="OrthoDB" id="291892at2"/>
<dbReference type="InterPro" id="IPR006976">
    <property type="entry name" value="VanZ-like"/>
</dbReference>
<feature type="transmembrane region" description="Helical" evidence="1">
    <location>
        <begin position="70"/>
        <end position="88"/>
    </location>
</feature>
<accession>A0A4U9RR24</accession>
<keyword evidence="1" id="KW-0472">Membrane</keyword>
<feature type="domain" description="VanZ-like" evidence="2">
    <location>
        <begin position="16"/>
        <end position="148"/>
    </location>
</feature>
<dbReference type="Pfam" id="PF04892">
    <property type="entry name" value="VanZ"/>
    <property type="match status" value="1"/>
</dbReference>
<keyword evidence="1" id="KW-1133">Transmembrane helix</keyword>
<dbReference type="NCBIfam" id="NF037970">
    <property type="entry name" value="vanZ_1"/>
    <property type="match status" value="1"/>
</dbReference>
<keyword evidence="1" id="KW-0812">Transmembrane</keyword>
<feature type="transmembrane region" description="Helical" evidence="1">
    <location>
        <begin position="95"/>
        <end position="111"/>
    </location>
</feature>
<reference evidence="3 4" key="1">
    <citation type="submission" date="2019-05" db="EMBL/GenBank/DDBJ databases">
        <authorList>
            <consortium name="Pathogen Informatics"/>
        </authorList>
    </citation>
    <scope>NUCLEOTIDE SEQUENCE [LARGE SCALE GENOMIC DNA]</scope>
    <source>
        <strain evidence="3 4">NCTC503</strain>
    </source>
</reference>
<dbReference type="Proteomes" id="UP000308489">
    <property type="component" value="Chromosome 1"/>
</dbReference>
<name>A0A4U9RR24_HATHI</name>
<proteinExistence type="predicted"/>
<evidence type="ECO:0000256" key="1">
    <source>
        <dbReference type="SAM" id="Phobius"/>
    </source>
</evidence>
<evidence type="ECO:0000313" key="3">
    <source>
        <dbReference type="EMBL" id="VTQ94715.1"/>
    </source>
</evidence>
<evidence type="ECO:0000259" key="2">
    <source>
        <dbReference type="Pfam" id="PF04892"/>
    </source>
</evidence>
<dbReference type="PIRSF" id="PIRSF019083">
    <property type="entry name" value="UCP019083_VanZ"/>
    <property type="match status" value="1"/>
</dbReference>
<feature type="transmembrane region" description="Helical" evidence="1">
    <location>
        <begin position="131"/>
        <end position="149"/>
    </location>
</feature>
<feature type="transmembrane region" description="Helical" evidence="1">
    <location>
        <begin position="9"/>
        <end position="27"/>
    </location>
</feature>
<dbReference type="KEGG" id="hhw:NCTC503_02372"/>
<protein>
    <submittedName>
        <fullName evidence="3">VanZ family protein</fullName>
    </submittedName>
</protein>
<dbReference type="RefSeq" id="WP_138210906.1">
    <property type="nucleotide sequence ID" value="NZ_CBCRUQ010000002.1"/>
</dbReference>
<evidence type="ECO:0000313" key="4">
    <source>
        <dbReference type="Proteomes" id="UP000308489"/>
    </source>
</evidence>
<sequence length="154" mass="17914">MENKKLDKLVYFTPSFIWMGIIFYFSHQVGDVSSKNNHFIVSYVDKISSSLVKFIGYDNLNVLVRKSAHVTEYLILFLLLFYGFYRFYKNTRYKCLWKSSVLSALSTILYACTDEFHQIFVIGREGKIFDVFVDSIGALIGIIIVTILFRKKNG</sequence>
<dbReference type="InterPro" id="IPR016747">
    <property type="entry name" value="Phosphotransbutyrylase"/>
</dbReference>
<dbReference type="AlphaFoldDB" id="A0A4U9RR24"/>
<organism evidence="3 4">
    <name type="scientific">Hathewaya histolytica</name>
    <name type="common">Clostridium histolyticum</name>
    <dbReference type="NCBI Taxonomy" id="1498"/>
    <lineage>
        <taxon>Bacteria</taxon>
        <taxon>Bacillati</taxon>
        <taxon>Bacillota</taxon>
        <taxon>Clostridia</taxon>
        <taxon>Eubacteriales</taxon>
        <taxon>Clostridiaceae</taxon>
        <taxon>Hathewaya</taxon>
    </lineage>
</organism>